<dbReference type="VEuPathDB" id="VectorBase:AARA001009"/>
<organism evidence="2 3">
    <name type="scientific">Anopheles arabiensis</name>
    <name type="common">Mosquito</name>
    <dbReference type="NCBI Taxonomy" id="7173"/>
    <lineage>
        <taxon>Eukaryota</taxon>
        <taxon>Metazoa</taxon>
        <taxon>Ecdysozoa</taxon>
        <taxon>Arthropoda</taxon>
        <taxon>Hexapoda</taxon>
        <taxon>Insecta</taxon>
        <taxon>Pterygota</taxon>
        <taxon>Neoptera</taxon>
        <taxon>Endopterygota</taxon>
        <taxon>Diptera</taxon>
        <taxon>Nematocera</taxon>
        <taxon>Culicoidea</taxon>
        <taxon>Culicidae</taxon>
        <taxon>Anophelinae</taxon>
        <taxon>Anopheles</taxon>
    </lineage>
</organism>
<sequence length="57" mass="6693">MRKRGEFSRRSTKNKSGKKQRTPVQLIDSCRTRRGTRWKCTATVRCELQQEGKQTHG</sequence>
<dbReference type="Proteomes" id="UP000075840">
    <property type="component" value="Unassembled WGS sequence"/>
</dbReference>
<dbReference type="AlphaFoldDB" id="A0A182HIE9"/>
<name>A0A182HIE9_ANOAR</name>
<reference evidence="2" key="1">
    <citation type="submission" date="2022-08" db="UniProtKB">
        <authorList>
            <consortium name="EnsemblMetazoa"/>
        </authorList>
    </citation>
    <scope>IDENTIFICATION</scope>
    <source>
        <strain evidence="2">Dongola</strain>
    </source>
</reference>
<accession>A0A182HIE9</accession>
<dbReference type="EnsemblMetazoa" id="AARA001009-RA">
    <property type="protein sequence ID" value="AARA001009-PA"/>
    <property type="gene ID" value="AARA001009"/>
</dbReference>
<evidence type="ECO:0000256" key="1">
    <source>
        <dbReference type="SAM" id="MobiDB-lite"/>
    </source>
</evidence>
<feature type="compositionally biased region" description="Basic residues" evidence="1">
    <location>
        <begin position="10"/>
        <end position="21"/>
    </location>
</feature>
<proteinExistence type="predicted"/>
<evidence type="ECO:0000313" key="2">
    <source>
        <dbReference type="EnsemblMetazoa" id="AARA001009-PA"/>
    </source>
</evidence>
<evidence type="ECO:0000313" key="3">
    <source>
        <dbReference type="Proteomes" id="UP000075840"/>
    </source>
</evidence>
<feature type="region of interest" description="Disordered" evidence="1">
    <location>
        <begin position="1"/>
        <end position="25"/>
    </location>
</feature>
<protein>
    <submittedName>
        <fullName evidence="2">Uncharacterized protein</fullName>
    </submittedName>
</protein>
<dbReference type="EMBL" id="APCN01003944">
    <property type="status" value="NOT_ANNOTATED_CDS"/>
    <property type="molecule type" value="Genomic_DNA"/>
</dbReference>
<keyword evidence="3" id="KW-1185">Reference proteome</keyword>